<feature type="domain" description="NYN" evidence="1">
    <location>
        <begin position="7"/>
        <end position="130"/>
    </location>
</feature>
<protein>
    <submittedName>
        <fullName evidence="2">NYN domain-containing protein</fullName>
    </submittedName>
</protein>
<dbReference type="Pfam" id="PF01936">
    <property type="entry name" value="NYN"/>
    <property type="match status" value="1"/>
</dbReference>
<dbReference type="Proteomes" id="UP000592294">
    <property type="component" value="Unassembled WGS sequence"/>
</dbReference>
<comment type="caution">
    <text evidence="2">The sequence shown here is derived from an EMBL/GenBank/DDBJ whole genome shotgun (WGS) entry which is preliminary data.</text>
</comment>
<evidence type="ECO:0000313" key="3">
    <source>
        <dbReference type="Proteomes" id="UP000592294"/>
    </source>
</evidence>
<dbReference type="EMBL" id="JABZEO010000045">
    <property type="protein sequence ID" value="NVZ11783.1"/>
    <property type="molecule type" value="Genomic_DNA"/>
</dbReference>
<name>A0A850RS91_9GAMM</name>
<dbReference type="RefSeq" id="WP_176978458.1">
    <property type="nucleotide sequence ID" value="NZ_JABZEO010000045.1"/>
</dbReference>
<evidence type="ECO:0000259" key="1">
    <source>
        <dbReference type="Pfam" id="PF01936"/>
    </source>
</evidence>
<organism evidence="2 3">
    <name type="scientific">Allochromatium humboldtianum</name>
    <dbReference type="NCBI Taxonomy" id="504901"/>
    <lineage>
        <taxon>Bacteria</taxon>
        <taxon>Pseudomonadati</taxon>
        <taxon>Pseudomonadota</taxon>
        <taxon>Gammaproteobacteria</taxon>
        <taxon>Chromatiales</taxon>
        <taxon>Chromatiaceae</taxon>
        <taxon>Allochromatium</taxon>
    </lineage>
</organism>
<sequence length="228" mass="24802">MCGVNFSLFVDADNQPARFARSLFEYIEKASGGKIVSATIAGKNHGKLNDAWVKELENLSPGINIKSIVVDNKPNAADAALILHLGKDLQVFCQESQHAIIVSRDKIFASAAKTAEACGAKIFLAYLGSSKEIEKENKNNSISVLPIAKTLNPSSSRSKKDSPSLEIKAVIDRIRSTCKRKKDGGYSKSDVGLLLVKLGYTTGKERKSVLRQIPGIKTCGKSKQEWCF</sequence>
<dbReference type="AlphaFoldDB" id="A0A850RS91"/>
<dbReference type="InterPro" id="IPR021139">
    <property type="entry name" value="NYN"/>
</dbReference>
<dbReference type="Gene3D" id="3.40.50.1010">
    <property type="entry name" value="5'-nuclease"/>
    <property type="match status" value="1"/>
</dbReference>
<gene>
    <name evidence="2" type="ORF">HW932_21300</name>
</gene>
<proteinExistence type="predicted"/>
<evidence type="ECO:0000313" key="2">
    <source>
        <dbReference type="EMBL" id="NVZ11783.1"/>
    </source>
</evidence>
<keyword evidence="3" id="KW-1185">Reference proteome</keyword>
<reference evidence="2 3" key="1">
    <citation type="submission" date="2020-06" db="EMBL/GenBank/DDBJ databases">
        <title>Whole-genome sequence of Allochromatium humboldtianum DSM 21881, type strain.</title>
        <authorList>
            <person name="Kyndt J.A."/>
            <person name="Meyer T.E."/>
        </authorList>
    </citation>
    <scope>NUCLEOTIDE SEQUENCE [LARGE SCALE GENOMIC DNA]</scope>
    <source>
        <strain evidence="2 3">DSM 21881</strain>
    </source>
</reference>
<accession>A0A850RS91</accession>
<dbReference type="GO" id="GO:0004540">
    <property type="term" value="F:RNA nuclease activity"/>
    <property type="evidence" value="ECO:0007669"/>
    <property type="project" value="InterPro"/>
</dbReference>